<evidence type="ECO:0000256" key="6">
    <source>
        <dbReference type="ARBA" id="ARBA00023235"/>
    </source>
</evidence>
<keyword evidence="6 13" id="KW-0413">Isomerase</keyword>
<evidence type="ECO:0000259" key="12">
    <source>
        <dbReference type="PROSITE" id="PS52039"/>
    </source>
</evidence>
<sequence>MILAIFEKSSQCKQVAEALNFKKNGNYYEGTFNNEDYRFVALAGHVLELIPPDTINPSLSWDSIEGLDQLPESIKKVPVSSKKNLLDNVKFAARDADMIVMAADPDRSGASIYFSAINYLKLQHKHGRTIWFSQGLYEDNVKNAFKNFKHSDYSLPYFYADHARAIADYYWMYLVRLYTWFGRKGALSENLGSGGGKSSVVSVGRVQSALVQLINIRDNLVKNYKPKRFYNFNILINGAEFKYTHDAKLNNFHLYNGYIEDRDNVYFTDQMQANNFKKELQSIGTLLINKSNKKPFKENAPDVFSSKDLWSHCSKKLGLGVKAIQAITEALYREGFVSYPRTKGTHIPKSTYSAEFIDNILKTNENFKKDLQKDVRLSISNENFIPNVFRDENSAHDGIIPTGKNISDIKFDSELIKDAKKKTKVSNDSFIDIFNEIYQQFCLACLQPAKGFKCDVVATVDTPNLTDKKTSTFKTSSKFYDDLGYLIWTKDNKDSEGTKKLFIPEEGEEIKFDRVTLKTSNTAKYKHYTETTLPEGMSTISKNIKDPELAKVLKNASGIGTEATIVSIIDTVLAREYVNLSAGIYTITDKGKDLINVIDPQLCSPNLTAAWEQRLKEIEEEKDPIKAKELSEVFIRKQRNFITRKVNEVKAEYIDKLGTFNVVQYSGNGKPSPKQVAFAKKLSKDKKIPLSPKTLNSVVLTSKFITKALDKKG</sequence>
<dbReference type="PANTHER" id="PTHR11390:SF21">
    <property type="entry name" value="DNA TOPOISOMERASE 3-ALPHA"/>
    <property type="match status" value="1"/>
</dbReference>
<feature type="domain" description="Toprim" evidence="11">
    <location>
        <begin position="1"/>
        <end position="137"/>
    </location>
</feature>
<dbReference type="PANTHER" id="PTHR11390">
    <property type="entry name" value="PROKARYOTIC DNA TOPOISOMERASE"/>
    <property type="match status" value="1"/>
</dbReference>
<accession>A0ABT9FK05</accession>
<dbReference type="InterPro" id="IPR013826">
    <property type="entry name" value="Topo_IA_cen_sub3"/>
</dbReference>
<comment type="catalytic activity">
    <reaction evidence="1">
        <text>ATP-independent breakage of single-stranded DNA, followed by passage and rejoining.</text>
        <dbReference type="EC" id="5.6.2.1"/>
    </reaction>
</comment>
<evidence type="ECO:0000256" key="10">
    <source>
        <dbReference type="ARBA" id="ARBA00032877"/>
    </source>
</evidence>
<keyword evidence="5" id="KW-0238">DNA-binding</keyword>
<gene>
    <name evidence="13" type="ORF">Q8W34_21060</name>
</gene>
<evidence type="ECO:0000256" key="1">
    <source>
        <dbReference type="ARBA" id="ARBA00000213"/>
    </source>
</evidence>
<proteinExistence type="inferred from homology"/>
<evidence type="ECO:0000256" key="9">
    <source>
        <dbReference type="ARBA" id="ARBA00032235"/>
    </source>
</evidence>
<dbReference type="EC" id="5.6.2.1" evidence="3"/>
<evidence type="ECO:0000256" key="8">
    <source>
        <dbReference type="ARBA" id="ARBA00031985"/>
    </source>
</evidence>
<dbReference type="Gene3D" id="1.10.460.10">
    <property type="entry name" value="Topoisomerase I, domain 2"/>
    <property type="match status" value="1"/>
</dbReference>
<dbReference type="PROSITE" id="PS50880">
    <property type="entry name" value="TOPRIM"/>
    <property type="match status" value="1"/>
</dbReference>
<reference evidence="13" key="1">
    <citation type="submission" date="2023-07" db="EMBL/GenBank/DDBJ databases">
        <title>Genome content predicts the carbon catabolic preferences of heterotrophic bacteria.</title>
        <authorList>
            <person name="Gralka M."/>
        </authorList>
    </citation>
    <scope>NUCLEOTIDE SEQUENCE</scope>
    <source>
        <strain evidence="13">4G09</strain>
    </source>
</reference>
<dbReference type="PRINTS" id="PR00417">
    <property type="entry name" value="PRTPISMRASEI"/>
</dbReference>
<keyword evidence="14" id="KW-1185">Reference proteome</keyword>
<evidence type="ECO:0000313" key="14">
    <source>
        <dbReference type="Proteomes" id="UP001177212"/>
    </source>
</evidence>
<dbReference type="RefSeq" id="WP_305473481.1">
    <property type="nucleotide sequence ID" value="NZ_JAUYVT010000037.1"/>
</dbReference>
<dbReference type="CDD" id="cd01028">
    <property type="entry name" value="TOPRIM_TopoIA"/>
    <property type="match status" value="1"/>
</dbReference>
<dbReference type="EMBL" id="JAUYVT010000037">
    <property type="protein sequence ID" value="MDP2567132.1"/>
    <property type="molecule type" value="Genomic_DNA"/>
</dbReference>
<dbReference type="InterPro" id="IPR013824">
    <property type="entry name" value="Topo_IA_cen_sub1"/>
</dbReference>
<evidence type="ECO:0000256" key="5">
    <source>
        <dbReference type="ARBA" id="ARBA00023125"/>
    </source>
</evidence>
<dbReference type="SMART" id="SM00493">
    <property type="entry name" value="TOPRIM"/>
    <property type="match status" value="1"/>
</dbReference>
<dbReference type="InterPro" id="IPR013825">
    <property type="entry name" value="Topo_IA_cen_sub2"/>
</dbReference>
<dbReference type="Pfam" id="PF01751">
    <property type="entry name" value="Toprim"/>
    <property type="match status" value="1"/>
</dbReference>
<dbReference type="SMART" id="SM00437">
    <property type="entry name" value="TOP1Ac"/>
    <property type="match status" value="1"/>
</dbReference>
<dbReference type="InterPro" id="IPR003602">
    <property type="entry name" value="Topo_IA_DNA-bd_dom"/>
</dbReference>
<dbReference type="PROSITE" id="PS52039">
    <property type="entry name" value="TOPO_IA_2"/>
    <property type="match status" value="1"/>
</dbReference>
<evidence type="ECO:0000256" key="2">
    <source>
        <dbReference type="ARBA" id="ARBA00009446"/>
    </source>
</evidence>
<evidence type="ECO:0000313" key="13">
    <source>
        <dbReference type="EMBL" id="MDP2567132.1"/>
    </source>
</evidence>
<dbReference type="GO" id="GO:0016853">
    <property type="term" value="F:isomerase activity"/>
    <property type="evidence" value="ECO:0007669"/>
    <property type="project" value="UniProtKB-KW"/>
</dbReference>
<dbReference type="SMART" id="SM00436">
    <property type="entry name" value="TOP1Bc"/>
    <property type="match status" value="1"/>
</dbReference>
<dbReference type="InterPro" id="IPR000380">
    <property type="entry name" value="Topo_IA"/>
</dbReference>
<dbReference type="Pfam" id="PF01131">
    <property type="entry name" value="Topoisom_bac"/>
    <property type="match status" value="1"/>
</dbReference>
<dbReference type="InterPro" id="IPR003601">
    <property type="entry name" value="Topo_IA_2"/>
</dbReference>
<dbReference type="InterPro" id="IPR023405">
    <property type="entry name" value="Topo_IA_core_domain"/>
</dbReference>
<evidence type="ECO:0000256" key="3">
    <source>
        <dbReference type="ARBA" id="ARBA00012891"/>
    </source>
</evidence>
<dbReference type="Gene3D" id="1.10.290.10">
    <property type="entry name" value="Topoisomerase I, domain 4"/>
    <property type="match status" value="1"/>
</dbReference>
<comment type="caution">
    <text evidence="13">The sequence shown here is derived from an EMBL/GenBank/DDBJ whole genome shotgun (WGS) entry which is preliminary data.</text>
</comment>
<dbReference type="Gene3D" id="3.40.50.140">
    <property type="match status" value="1"/>
</dbReference>
<keyword evidence="4" id="KW-0799">Topoisomerase</keyword>
<dbReference type="Proteomes" id="UP001177212">
    <property type="component" value="Unassembled WGS sequence"/>
</dbReference>
<name>A0ABT9FK05_9GAMM</name>
<dbReference type="InterPro" id="IPR013497">
    <property type="entry name" value="Topo_IA_cen"/>
</dbReference>
<dbReference type="SUPFAM" id="SSF56712">
    <property type="entry name" value="Prokaryotic type I DNA topoisomerase"/>
    <property type="match status" value="1"/>
</dbReference>
<evidence type="ECO:0000259" key="11">
    <source>
        <dbReference type="PROSITE" id="PS50880"/>
    </source>
</evidence>
<evidence type="ECO:0000256" key="7">
    <source>
        <dbReference type="ARBA" id="ARBA00030003"/>
    </source>
</evidence>
<protein>
    <recommendedName>
        <fullName evidence="3">DNA topoisomerase</fullName>
        <ecNumber evidence="3">5.6.2.1</ecNumber>
    </recommendedName>
    <alternativeName>
        <fullName evidence="10">Omega-protein</fullName>
    </alternativeName>
    <alternativeName>
        <fullName evidence="9">Relaxing enzyme</fullName>
    </alternativeName>
    <alternativeName>
        <fullName evidence="7">Swivelase</fullName>
    </alternativeName>
    <alternativeName>
        <fullName evidence="8">Untwisting enzyme</fullName>
    </alternativeName>
</protein>
<dbReference type="Gene3D" id="2.70.20.10">
    <property type="entry name" value="Topoisomerase I, domain 3"/>
    <property type="match status" value="1"/>
</dbReference>
<feature type="domain" description="Topo IA-type catalytic" evidence="12">
    <location>
        <begin position="154"/>
        <end position="642"/>
    </location>
</feature>
<dbReference type="InterPro" id="IPR006171">
    <property type="entry name" value="TOPRIM_dom"/>
</dbReference>
<evidence type="ECO:0000256" key="4">
    <source>
        <dbReference type="ARBA" id="ARBA00023029"/>
    </source>
</evidence>
<organism evidence="13 14">
    <name type="scientific">Pseudoalteromonas marina</name>
    <dbReference type="NCBI Taxonomy" id="267375"/>
    <lineage>
        <taxon>Bacteria</taxon>
        <taxon>Pseudomonadati</taxon>
        <taxon>Pseudomonadota</taxon>
        <taxon>Gammaproteobacteria</taxon>
        <taxon>Alteromonadales</taxon>
        <taxon>Pseudoalteromonadaceae</taxon>
        <taxon>Pseudoalteromonas</taxon>
    </lineage>
</organism>
<comment type="similarity">
    <text evidence="2">Belongs to the type IA topoisomerase family.</text>
</comment>